<name>A0A3B0VP61_9ZZZZ</name>
<feature type="non-terminal residue" evidence="1">
    <location>
        <position position="30"/>
    </location>
</feature>
<protein>
    <submittedName>
        <fullName evidence="1">Uncharacterized protein</fullName>
    </submittedName>
</protein>
<evidence type="ECO:0000313" key="1">
    <source>
        <dbReference type="EMBL" id="VAW45305.1"/>
    </source>
</evidence>
<reference evidence="1" key="1">
    <citation type="submission" date="2018-06" db="EMBL/GenBank/DDBJ databases">
        <authorList>
            <person name="Zhirakovskaya E."/>
        </authorList>
    </citation>
    <scope>NUCLEOTIDE SEQUENCE</scope>
</reference>
<dbReference type="AlphaFoldDB" id="A0A3B0VP61"/>
<proteinExistence type="predicted"/>
<sequence>MNIKHLLILSEAEVDLEDGRFFYESQEQGV</sequence>
<dbReference type="EMBL" id="UOFC01000053">
    <property type="protein sequence ID" value="VAW45305.1"/>
    <property type="molecule type" value="Genomic_DNA"/>
</dbReference>
<accession>A0A3B0VP61</accession>
<organism evidence="1">
    <name type="scientific">hydrothermal vent metagenome</name>
    <dbReference type="NCBI Taxonomy" id="652676"/>
    <lineage>
        <taxon>unclassified sequences</taxon>
        <taxon>metagenomes</taxon>
        <taxon>ecological metagenomes</taxon>
    </lineage>
</organism>
<gene>
    <name evidence="1" type="ORF">MNBD_GAMMA03-450</name>
</gene>